<proteinExistence type="predicted"/>
<evidence type="ECO:0000313" key="2">
    <source>
        <dbReference type="Proteomes" id="UP000507470"/>
    </source>
</evidence>
<dbReference type="EMBL" id="CACVKT020009086">
    <property type="protein sequence ID" value="CAC5420231.1"/>
    <property type="molecule type" value="Genomic_DNA"/>
</dbReference>
<dbReference type="Proteomes" id="UP000507470">
    <property type="component" value="Unassembled WGS sequence"/>
</dbReference>
<evidence type="ECO:0000313" key="1">
    <source>
        <dbReference type="EMBL" id="CAC5420231.1"/>
    </source>
</evidence>
<dbReference type="AlphaFoldDB" id="A0A6J8EMD9"/>
<accession>A0A6J8EMD9</accession>
<keyword evidence="2" id="KW-1185">Reference proteome</keyword>
<gene>
    <name evidence="1" type="ORF">MCOR_52475</name>
</gene>
<protein>
    <submittedName>
        <fullName evidence="1">Uncharacterized protein</fullName>
    </submittedName>
</protein>
<reference evidence="1 2" key="1">
    <citation type="submission" date="2020-06" db="EMBL/GenBank/DDBJ databases">
        <authorList>
            <person name="Li R."/>
            <person name="Bekaert M."/>
        </authorList>
    </citation>
    <scope>NUCLEOTIDE SEQUENCE [LARGE SCALE GENOMIC DNA]</scope>
    <source>
        <strain evidence="2">wild</strain>
    </source>
</reference>
<organism evidence="1 2">
    <name type="scientific">Mytilus coruscus</name>
    <name type="common">Sea mussel</name>
    <dbReference type="NCBI Taxonomy" id="42192"/>
    <lineage>
        <taxon>Eukaryota</taxon>
        <taxon>Metazoa</taxon>
        <taxon>Spiralia</taxon>
        <taxon>Lophotrochozoa</taxon>
        <taxon>Mollusca</taxon>
        <taxon>Bivalvia</taxon>
        <taxon>Autobranchia</taxon>
        <taxon>Pteriomorphia</taxon>
        <taxon>Mytilida</taxon>
        <taxon>Mytiloidea</taxon>
        <taxon>Mytilidae</taxon>
        <taxon>Mytilinae</taxon>
        <taxon>Mytilus</taxon>
    </lineage>
</organism>
<sequence length="198" mass="21968">MMKTCSDTFEGLPVVVNNRQSWKWFGNCTGKWISIPSVITIKPGRTLVTLESVKLNGILLVQFKLTFLWKNASEEVPMDMDCGNELCSSKSQHRSQLSGGRIPNHKQLSGGIQHHSELCGGNPHHSQLSGSIPHRSQLSGGIPLSFTVCNRTGVLCNKAYLDCRERQKLVPGNIFIENIHEQGSFIDVKGIVRLKCLN</sequence>
<name>A0A6J8EMD9_MYTCO</name>